<sequence length="72" mass="8179">MGCGLFVVWALLLCLSSVCAKAYTTKYPPGAFTLCYKHKVENRMYPKFILGTEEFYYHCPIRAPPGFPIVIL</sequence>
<dbReference type="AlphaFoldDB" id="A0A7R8W779"/>
<dbReference type="EMBL" id="OB660226">
    <property type="protein sequence ID" value="CAD7223591.1"/>
    <property type="molecule type" value="Genomic_DNA"/>
</dbReference>
<protein>
    <submittedName>
        <fullName evidence="1">Uncharacterized protein</fullName>
    </submittedName>
</protein>
<evidence type="ECO:0000313" key="1">
    <source>
        <dbReference type="EMBL" id="CAD7223591.1"/>
    </source>
</evidence>
<gene>
    <name evidence="1" type="ORF">CTOB1V02_LOCUS1572</name>
</gene>
<proteinExistence type="predicted"/>
<name>A0A7R8W779_9CRUS</name>
<organism evidence="1">
    <name type="scientific">Cyprideis torosa</name>
    <dbReference type="NCBI Taxonomy" id="163714"/>
    <lineage>
        <taxon>Eukaryota</taxon>
        <taxon>Metazoa</taxon>
        <taxon>Ecdysozoa</taxon>
        <taxon>Arthropoda</taxon>
        <taxon>Crustacea</taxon>
        <taxon>Oligostraca</taxon>
        <taxon>Ostracoda</taxon>
        <taxon>Podocopa</taxon>
        <taxon>Podocopida</taxon>
        <taxon>Cytherocopina</taxon>
        <taxon>Cytheroidea</taxon>
        <taxon>Cytherideidae</taxon>
        <taxon>Cyprideis</taxon>
    </lineage>
</organism>
<accession>A0A7R8W779</accession>
<reference evidence="1" key="1">
    <citation type="submission" date="2020-11" db="EMBL/GenBank/DDBJ databases">
        <authorList>
            <person name="Tran Van P."/>
        </authorList>
    </citation>
    <scope>NUCLEOTIDE SEQUENCE</scope>
</reference>